<dbReference type="EMBL" id="FMKA01000031">
    <property type="protein sequence ID" value="SCP99057.1"/>
    <property type="molecule type" value="Genomic_DNA"/>
</dbReference>
<dbReference type="InterPro" id="IPR013688">
    <property type="entry name" value="GBS_Bsp-like"/>
</dbReference>
<reference evidence="2 3" key="1">
    <citation type="submission" date="2016-09" db="EMBL/GenBank/DDBJ databases">
        <authorList>
            <person name="Capua I."/>
            <person name="De Benedictis P."/>
            <person name="Joannis T."/>
            <person name="Lombin L.H."/>
            <person name="Cattoli G."/>
        </authorList>
    </citation>
    <scope>NUCLEOTIDE SEQUENCE [LARGE SCALE GENOMIC DNA]</scope>
    <source>
        <strain evidence="2 3">GluBS11</strain>
    </source>
</reference>
<evidence type="ECO:0000313" key="3">
    <source>
        <dbReference type="Proteomes" id="UP000199315"/>
    </source>
</evidence>
<evidence type="ECO:0000313" key="2">
    <source>
        <dbReference type="EMBL" id="SCP99057.1"/>
    </source>
</evidence>
<keyword evidence="3" id="KW-1185">Reference proteome</keyword>
<dbReference type="AlphaFoldDB" id="A0A1D3TXI7"/>
<dbReference type="Proteomes" id="UP000199315">
    <property type="component" value="Unassembled WGS sequence"/>
</dbReference>
<protein>
    <recommendedName>
        <fullName evidence="1">DUF4214 domain-containing protein</fullName>
    </recommendedName>
</protein>
<name>A0A1D3TXI7_9FIRM</name>
<organism evidence="2 3">
    <name type="scientific">Anaerobium acetethylicum</name>
    <dbReference type="NCBI Taxonomy" id="1619234"/>
    <lineage>
        <taxon>Bacteria</taxon>
        <taxon>Bacillati</taxon>
        <taxon>Bacillota</taxon>
        <taxon>Clostridia</taxon>
        <taxon>Lachnospirales</taxon>
        <taxon>Lachnospiraceae</taxon>
        <taxon>Anaerobium</taxon>
    </lineage>
</organism>
<gene>
    <name evidence="2" type="ORF">SAMN05421730_103131</name>
</gene>
<accession>A0A1D3TXI7</accession>
<dbReference type="Pfam" id="PF13946">
    <property type="entry name" value="DUF4214"/>
    <property type="match status" value="1"/>
</dbReference>
<dbReference type="OrthoDB" id="2005767at2"/>
<dbReference type="InterPro" id="IPR038255">
    <property type="entry name" value="PBS_linker_sf"/>
</dbReference>
<evidence type="ECO:0000259" key="1">
    <source>
        <dbReference type="Pfam" id="PF13946"/>
    </source>
</evidence>
<dbReference type="Gene3D" id="1.10.3130.20">
    <property type="entry name" value="Phycobilisome linker domain"/>
    <property type="match status" value="1"/>
</dbReference>
<dbReference type="RefSeq" id="WP_091236322.1">
    <property type="nucleotide sequence ID" value="NZ_FMKA01000031.1"/>
</dbReference>
<feature type="domain" description="DUF4214" evidence="1">
    <location>
        <begin position="570"/>
        <end position="633"/>
    </location>
</feature>
<dbReference type="Pfam" id="PF08481">
    <property type="entry name" value="GBS_Bsp-like"/>
    <property type="match status" value="1"/>
</dbReference>
<proteinExistence type="predicted"/>
<dbReference type="Gene3D" id="2.60.40.3760">
    <property type="match status" value="1"/>
</dbReference>
<sequence length="895" mass="97507">MNGRRTVRKKIASKIVGLLISAAIFSGLVFFCGNKAEAGSLDNAYEFSISYLNSKVIVSDNYFYLGTSAKIGTSGTRYRTIGWSITSNAGHYIECAVGGSITHISQATVGGYQYDLYRIPMAEVIRQMQSKWPDAGNVSWLNGVLRGTTSSHFTFNAIMTKVNYGTAQGTMGDSANGYAYYSGSVCRTQNDIAAYMDLPAAVFIGYFNLGVDIPASQLPTIDNTGIWMDQRECTYSVGNRTYWVRTKAGIALNFDSIASYSSDYYQPNFASFNVLNENGSSVLEHIDLETGQGAYASSGMESLQTYYDIADGIVPTAAWQRREGNTSVLKTRIECYIPYNDWTMHVFPHSRVYGNGALNGLADYWISAECAGYDWNKSITLKSDGTPPAGTQTEIKNANPTGYDVYIYGVSDSQSGVKSVLVPTWTAANGQDDIRWYTAANLGNGTWYYHVTASGHSNEGGRYISHVYAYDNVNNVQCIGAAETTIDQIPPVISGERNIGWTRKAALSLSATDEGGSGLKGIVLSTDNYMEIVEGLYRYGLNRTASQDEILYWLTKAVEEDLSREILVRQVVSSPEFTGRNYSNQEYIEILYRAVLGRAPDGAGLKYHTDKLNASKDRAAALKEFTESQEFRKRISQTKAASGYSQVDYSILTEGITFYQAIAEDNAGNTASKYALVKLDVTAPDGDATAAYTGSVLELNVKNVIEKHSGVQKVWAEIIDKADVEISMTKELDATGTDSYAASVTSPDLAGYNGIHVIIKASDKAGNVGVLLEKDIYLLGVTATVARVLSPHEPCFAGGEKGILRIATTGFAEKVIVTFPASITALDASLDREIILTPKATDSMEYEFFVPVMAQDGAYEITVTAYKGSLTDTSEPSFTVAGSILDKLRTRIRTH</sequence>
<dbReference type="STRING" id="1619234.SAMN05421730_103131"/>
<dbReference type="InterPro" id="IPR025282">
    <property type="entry name" value="DUF4214"/>
</dbReference>